<keyword evidence="2" id="KW-0805">Transcription regulation</keyword>
<dbReference type="Proteomes" id="UP000694853">
    <property type="component" value="Unplaced"/>
</dbReference>
<keyword evidence="3" id="KW-0809">Transit peptide</keyword>
<dbReference type="OrthoDB" id="637682at2759"/>
<dbReference type="GO" id="GO:0003676">
    <property type="term" value="F:nucleic acid binding"/>
    <property type="evidence" value="ECO:0007669"/>
    <property type="project" value="InterPro"/>
</dbReference>
<evidence type="ECO:0000313" key="4">
    <source>
        <dbReference type="Proteomes" id="UP000694853"/>
    </source>
</evidence>
<keyword evidence="2" id="KW-0806">Transcription termination</keyword>
<dbReference type="AlphaFoldDB" id="A0A8B8JLS4"/>
<dbReference type="InterPro" id="IPR003690">
    <property type="entry name" value="MTERF"/>
</dbReference>
<reference evidence="4" key="1">
    <citation type="journal article" date="2019" name="Toxins">
        <title>Detection of Abrin-Like and Prepropulchellin-Like Toxin Genes and Transcripts Using Whole Genome Sequencing and Full-Length Transcript Sequencing of Abrus precatorius.</title>
        <authorList>
            <person name="Hovde B.T."/>
            <person name="Daligault H.E."/>
            <person name="Hanschen E.R."/>
            <person name="Kunde Y.A."/>
            <person name="Johnson M.B."/>
            <person name="Starkenburg S.R."/>
            <person name="Johnson S.L."/>
        </authorList>
    </citation>
    <scope>NUCLEOTIDE SEQUENCE [LARGE SCALE GENOMIC DNA]</scope>
</reference>
<gene>
    <name evidence="5" type="primary">LOC113847357</name>
</gene>
<reference evidence="5" key="2">
    <citation type="submission" date="2025-08" db="UniProtKB">
        <authorList>
            <consortium name="RefSeq"/>
        </authorList>
    </citation>
    <scope>IDENTIFICATION</scope>
    <source>
        <tissue evidence="5">Young leaves</tissue>
    </source>
</reference>
<accession>A0A8B8JLS4</accession>
<name>A0A8B8JLS4_ABRPR</name>
<protein>
    <submittedName>
        <fullName evidence="5">Uncharacterized protein LOC113847357</fullName>
    </submittedName>
</protein>
<dbReference type="SMART" id="SM00733">
    <property type="entry name" value="Mterf"/>
    <property type="match status" value="5"/>
</dbReference>
<comment type="similarity">
    <text evidence="1">Belongs to the mTERF family.</text>
</comment>
<keyword evidence="2" id="KW-0804">Transcription</keyword>
<evidence type="ECO:0000313" key="5">
    <source>
        <dbReference type="RefSeq" id="XP_027332214.1"/>
    </source>
</evidence>
<organism evidence="4 5">
    <name type="scientific">Abrus precatorius</name>
    <name type="common">Indian licorice</name>
    <name type="synonym">Glycine abrus</name>
    <dbReference type="NCBI Taxonomy" id="3816"/>
    <lineage>
        <taxon>Eukaryota</taxon>
        <taxon>Viridiplantae</taxon>
        <taxon>Streptophyta</taxon>
        <taxon>Embryophyta</taxon>
        <taxon>Tracheophyta</taxon>
        <taxon>Spermatophyta</taxon>
        <taxon>Magnoliopsida</taxon>
        <taxon>eudicotyledons</taxon>
        <taxon>Gunneridae</taxon>
        <taxon>Pentapetalae</taxon>
        <taxon>rosids</taxon>
        <taxon>fabids</taxon>
        <taxon>Fabales</taxon>
        <taxon>Fabaceae</taxon>
        <taxon>Papilionoideae</taxon>
        <taxon>50 kb inversion clade</taxon>
        <taxon>NPAAA clade</taxon>
        <taxon>indigoferoid/millettioid clade</taxon>
        <taxon>Abreae</taxon>
        <taxon>Abrus</taxon>
    </lineage>
</organism>
<evidence type="ECO:0000256" key="2">
    <source>
        <dbReference type="ARBA" id="ARBA00022472"/>
    </source>
</evidence>
<dbReference type="Pfam" id="PF02536">
    <property type="entry name" value="mTERF"/>
    <property type="match status" value="2"/>
</dbReference>
<dbReference type="KEGG" id="aprc:113847357"/>
<dbReference type="FunFam" id="1.25.70.10:FF:000001">
    <property type="entry name" value="Mitochondrial transcription termination factor-like"/>
    <property type="match status" value="1"/>
</dbReference>
<dbReference type="GO" id="GO:0006353">
    <property type="term" value="P:DNA-templated transcription termination"/>
    <property type="evidence" value="ECO:0007669"/>
    <property type="project" value="UniProtKB-KW"/>
</dbReference>
<evidence type="ECO:0000256" key="1">
    <source>
        <dbReference type="ARBA" id="ARBA00007692"/>
    </source>
</evidence>
<keyword evidence="4" id="KW-1185">Reference proteome</keyword>
<dbReference type="InterPro" id="IPR038538">
    <property type="entry name" value="MTERF_sf"/>
</dbReference>
<proteinExistence type="inferred from homology"/>
<dbReference type="GeneID" id="113847357"/>
<dbReference type="Gene3D" id="1.25.70.10">
    <property type="entry name" value="Transcription termination factor 3, mitochondrial"/>
    <property type="match status" value="2"/>
</dbReference>
<dbReference type="PANTHER" id="PTHR13068">
    <property type="entry name" value="CGI-12 PROTEIN-RELATED"/>
    <property type="match status" value="1"/>
</dbReference>
<dbReference type="PANTHER" id="PTHR13068:SF166">
    <property type="entry name" value="TRANSCRIPTION TERMINATION FACTOR MTERF15, MITOCHONDRIAL-LIKE"/>
    <property type="match status" value="1"/>
</dbReference>
<sequence>MYISNTYKPFLHPNRIIAFTTTCQTLKFHPLLNLHLYSPTPTPSSLSLRFKFTTTSDPHSFTVSYLVNSCGFSPESALTVSQKFRLNNPQKPDSVLAFFRNRGFSNSQIHGIIKRQLPLLLSDPDKVLLPKFEFLASKGVSRADIVRMVSIGPRFLSRSLENHIVPSYEFVRGFLQSDDQLIACMNRNSSFLSDGRFALNSELLIDNGVKRSDIAKLLRRWPSILCSANLLKTITELKGMGFVPSTSSFCVALLAKRTVNKAKWDEKVETFKKWGWSQEHVLEAFKRQPYCMLSSADKINAVMSYFVSQLGCDSLELVRSPVVFQLSLQKRLIPRASVVDYLNSKGLRKKDASMTTPFALPEKLFLKRFVKRFKEHSSHLLKMYEKNMNRENTCL</sequence>
<dbReference type="RefSeq" id="XP_027332214.1">
    <property type="nucleotide sequence ID" value="XM_027476413.1"/>
</dbReference>
<evidence type="ECO:0000256" key="3">
    <source>
        <dbReference type="ARBA" id="ARBA00022946"/>
    </source>
</evidence>